<feature type="compositionally biased region" description="Low complexity" evidence="1">
    <location>
        <begin position="1"/>
        <end position="20"/>
    </location>
</feature>
<dbReference type="AlphaFoldDB" id="V9Z320"/>
<geneLocation type="plasmid" evidence="2">
    <name>pFRL3</name>
</geneLocation>
<organism evidence="2">
    <name type="scientific">Streptomyces sp. FR1</name>
    <dbReference type="NCBI Taxonomy" id="349971"/>
    <lineage>
        <taxon>Bacteria</taxon>
        <taxon>Bacillati</taxon>
        <taxon>Actinomycetota</taxon>
        <taxon>Actinomycetes</taxon>
        <taxon>Kitasatosporales</taxon>
        <taxon>Streptomycetaceae</taxon>
        <taxon>Streptomyces</taxon>
    </lineage>
</organism>
<evidence type="ECO:0000313" key="2">
    <source>
        <dbReference type="EMBL" id="AHE38947.1"/>
    </source>
</evidence>
<feature type="region of interest" description="Disordered" evidence="1">
    <location>
        <begin position="1"/>
        <end position="55"/>
    </location>
</feature>
<feature type="compositionally biased region" description="Polar residues" evidence="1">
    <location>
        <begin position="45"/>
        <end position="55"/>
    </location>
</feature>
<accession>V9Z320</accession>
<reference evidence="2" key="1">
    <citation type="submission" date="2013-09" db="EMBL/GenBank/DDBJ databases">
        <title>Complete nucleotide sequence of Streptomyces linear plasmid pFRL3.</title>
        <authorList>
            <person name="Chen Z."/>
            <person name="Fang P."/>
            <person name="Qin Z."/>
        </authorList>
    </citation>
    <scope>NUCLEOTIDE SEQUENCE</scope>
    <source>
        <plasmid evidence="2">pFRL3</plasmid>
    </source>
</reference>
<keyword evidence="2" id="KW-0614">Plasmid</keyword>
<evidence type="ECO:0000256" key="1">
    <source>
        <dbReference type="SAM" id="MobiDB-lite"/>
    </source>
</evidence>
<name>V9Z320_9ACTN</name>
<sequence>MTSMRPASSSRCSTASCSRPQTPALDQIRNRRWAVDFDIPKQGGNARQAQPDTRT</sequence>
<dbReference type="EMBL" id="KF602048">
    <property type="protein sequence ID" value="AHE38947.1"/>
    <property type="molecule type" value="Genomic_DNA"/>
</dbReference>
<gene>
    <name evidence="2" type="ORF">pFRL3_170</name>
</gene>
<proteinExistence type="predicted"/>
<protein>
    <submittedName>
        <fullName evidence="2">Uncharacterized protein</fullName>
    </submittedName>
</protein>